<accession>A0A815CDB1</accession>
<keyword evidence="1" id="KW-0802">TPR repeat</keyword>
<evidence type="ECO:0000313" key="6">
    <source>
        <dbReference type="Proteomes" id="UP000663870"/>
    </source>
</evidence>
<organism evidence="3 5">
    <name type="scientific">Rotaria sordida</name>
    <dbReference type="NCBI Taxonomy" id="392033"/>
    <lineage>
        <taxon>Eukaryota</taxon>
        <taxon>Metazoa</taxon>
        <taxon>Spiralia</taxon>
        <taxon>Gnathifera</taxon>
        <taxon>Rotifera</taxon>
        <taxon>Eurotatoria</taxon>
        <taxon>Bdelloidea</taxon>
        <taxon>Philodinida</taxon>
        <taxon>Philodinidae</taxon>
        <taxon>Rotaria</taxon>
    </lineage>
</organism>
<evidence type="ECO:0000313" key="5">
    <source>
        <dbReference type="Proteomes" id="UP000663854"/>
    </source>
</evidence>
<dbReference type="Gene3D" id="1.25.40.10">
    <property type="entry name" value="Tetratricopeptide repeat domain"/>
    <property type="match status" value="1"/>
</dbReference>
<proteinExistence type="predicted"/>
<dbReference type="AlphaFoldDB" id="A0A815CDB1"/>
<dbReference type="Pfam" id="PF07679">
    <property type="entry name" value="I-set"/>
    <property type="match status" value="1"/>
</dbReference>
<dbReference type="EMBL" id="CAJNOL010003369">
    <property type="protein sequence ID" value="CAF1559996.1"/>
    <property type="molecule type" value="Genomic_DNA"/>
</dbReference>
<dbReference type="SUPFAM" id="SSF48726">
    <property type="entry name" value="Immunoglobulin"/>
    <property type="match status" value="1"/>
</dbReference>
<dbReference type="Proteomes" id="UP000663870">
    <property type="component" value="Unassembled WGS sequence"/>
</dbReference>
<dbReference type="InterPro" id="IPR013783">
    <property type="entry name" value="Ig-like_fold"/>
</dbReference>
<feature type="domain" description="Ig-like" evidence="2">
    <location>
        <begin position="678"/>
        <end position="780"/>
    </location>
</feature>
<gene>
    <name evidence="4" type="ORF">JXQ802_LOCUS44284</name>
    <name evidence="3" type="ORF">PYM288_LOCUS28897</name>
</gene>
<feature type="repeat" description="TPR" evidence="1">
    <location>
        <begin position="407"/>
        <end position="440"/>
    </location>
</feature>
<name>A0A815CDB1_9BILA</name>
<dbReference type="InterPro" id="IPR011990">
    <property type="entry name" value="TPR-like_helical_dom_sf"/>
</dbReference>
<dbReference type="Gene3D" id="2.60.40.10">
    <property type="entry name" value="Immunoglobulins"/>
    <property type="match status" value="1"/>
</dbReference>
<protein>
    <recommendedName>
        <fullName evidence="2">Ig-like domain-containing protein</fullName>
    </recommendedName>
</protein>
<comment type="caution">
    <text evidence="3">The sequence shown here is derived from an EMBL/GenBank/DDBJ whole genome shotgun (WGS) entry which is preliminary data.</text>
</comment>
<evidence type="ECO:0000313" key="3">
    <source>
        <dbReference type="EMBL" id="CAF1281319.1"/>
    </source>
</evidence>
<dbReference type="InterPro" id="IPR007110">
    <property type="entry name" value="Ig-like_dom"/>
</dbReference>
<evidence type="ECO:0000313" key="4">
    <source>
        <dbReference type="EMBL" id="CAF1559996.1"/>
    </source>
</evidence>
<dbReference type="SUPFAM" id="SSF56399">
    <property type="entry name" value="ADP-ribosylation"/>
    <property type="match status" value="1"/>
</dbReference>
<dbReference type="PROSITE" id="PS51996">
    <property type="entry name" value="TR_MART"/>
    <property type="match status" value="1"/>
</dbReference>
<evidence type="ECO:0000259" key="2">
    <source>
        <dbReference type="PROSITE" id="PS50835"/>
    </source>
</evidence>
<dbReference type="InterPro" id="IPR013098">
    <property type="entry name" value="Ig_I-set"/>
</dbReference>
<dbReference type="SUPFAM" id="SSF48452">
    <property type="entry name" value="TPR-like"/>
    <property type="match status" value="1"/>
</dbReference>
<dbReference type="InterPro" id="IPR019734">
    <property type="entry name" value="TPR_rpt"/>
</dbReference>
<dbReference type="Pfam" id="PF03496">
    <property type="entry name" value="ADPrib_exo_Tox"/>
    <property type="match status" value="1"/>
</dbReference>
<dbReference type="EMBL" id="CAJNOH010002225">
    <property type="protein sequence ID" value="CAF1281319.1"/>
    <property type="molecule type" value="Genomic_DNA"/>
</dbReference>
<dbReference type="InterPro" id="IPR003540">
    <property type="entry name" value="ADP-ribosyltransferase"/>
</dbReference>
<dbReference type="PROSITE" id="PS50005">
    <property type="entry name" value="TPR"/>
    <property type="match status" value="1"/>
</dbReference>
<dbReference type="Proteomes" id="UP000663854">
    <property type="component" value="Unassembled WGS sequence"/>
</dbReference>
<dbReference type="InterPro" id="IPR036179">
    <property type="entry name" value="Ig-like_dom_sf"/>
</dbReference>
<dbReference type="GO" id="GO:0005576">
    <property type="term" value="C:extracellular region"/>
    <property type="evidence" value="ECO:0007669"/>
    <property type="project" value="InterPro"/>
</dbReference>
<reference evidence="3" key="1">
    <citation type="submission" date="2021-02" db="EMBL/GenBank/DDBJ databases">
        <authorList>
            <person name="Nowell W R."/>
        </authorList>
    </citation>
    <scope>NUCLEOTIDE SEQUENCE</scope>
</reference>
<evidence type="ECO:0000256" key="1">
    <source>
        <dbReference type="PROSITE-ProRule" id="PRU00339"/>
    </source>
</evidence>
<dbReference type="Gene3D" id="3.90.176.10">
    <property type="entry name" value="Toxin ADP-ribosyltransferase, Chain A, domain 1"/>
    <property type="match status" value="1"/>
</dbReference>
<dbReference type="PROSITE" id="PS50835">
    <property type="entry name" value="IG_LIKE"/>
    <property type="match status" value="1"/>
</dbReference>
<sequence>MATAILPSDDFHTNTDDQHLEIFCLIWLDDNINAKDNRDTEQKLRAIINRLKKFQNVEQCQKYIEQRSQKDRLIMIVSGRLGQKILPSIHKVRQIISIYVYCMDKERNKQWTSKFAKVKAVIVELDELVARIKADHKIQKIVEQPLSINIFTTGSGAGKSTGGVNGKFVFSQVLIDCLLRLKSTQADTKELIKLCKNTHEGNNFELSNLREFQKDYSPDKVLRWYTRDSFFYKTLNAVLRTENIHMIFLFRGFISDIQSQLTEHQAKNPLRVYRGQMISVDELKTLKQCRGQFISVNSFFSTSTDDEQALSFLNATDNTDNLQPVLFEIVADPKVAITKPFADISAYSEYPGESEILFMLGSIFRLNNIDYSNDNQVWVIRMTLCSEKEHDLKNVLMYMKQQLGNGETNLRTLGKVLSEMGKFDLAEQYFTRLLKELPPNDPLLGDLYEDLGKIASHTGDYDKSVQWHKKSLALKNPKALTGILNDDERSYSIGKFDDVADDDPLKLVKNEIIRVLDLEEHKTKDEIINDLLENGRQSLSKYKQEFAPKVYKAAMHENDGPLMKSLKKYFEQLWKIEYDSSNQWFILFLKEYKDTVHYDSVLKRTAEYGNKYSKDCPILSIVLQLVFESIDDKFFDEKNAFNDLWCAITSNGLKSIEDFTNKKKRLVLLQALCEYHRPKLFELLEKIQPKVEAPISKNNRSCVCSQDTQILWKFNGIRRIRVTWFFNGQPLPINNRLQVIETDDGAAILKIYQAEFGNQGVYTARATNAFGEAEAQTTLTGM</sequence>
<keyword evidence="6" id="KW-1185">Reference proteome</keyword>